<dbReference type="EMBL" id="CAFBRX010000170">
    <property type="protein sequence ID" value="CAB5131577.1"/>
    <property type="molecule type" value="Genomic_DNA"/>
</dbReference>
<gene>
    <name evidence="3" type="ORF">UFOPK1960_00267</name>
    <name evidence="4" type="ORF">UFOPK2921_00656</name>
    <name evidence="5" type="ORF">UFOPK3889_00607</name>
    <name evidence="6" type="ORF">UFOPK4275_00606</name>
    <name evidence="7" type="ORF">UFOPK4422_01369</name>
</gene>
<dbReference type="EMBL" id="CAEZZV010000067">
    <property type="protein sequence ID" value="CAB4777829.1"/>
    <property type="molecule type" value="Genomic_DNA"/>
</dbReference>
<evidence type="ECO:0000313" key="6">
    <source>
        <dbReference type="EMBL" id="CAB5048575.1"/>
    </source>
</evidence>
<evidence type="ECO:0000313" key="4">
    <source>
        <dbReference type="EMBL" id="CAB4777829.1"/>
    </source>
</evidence>
<dbReference type="InterPro" id="IPR018649">
    <property type="entry name" value="SHOCT"/>
</dbReference>
<dbReference type="EMBL" id="CAFBNZ010000095">
    <property type="protein sequence ID" value="CAB4971218.1"/>
    <property type="molecule type" value="Genomic_DNA"/>
</dbReference>
<protein>
    <submittedName>
        <fullName evidence="6">Unannotated protein</fullName>
    </submittedName>
</protein>
<organism evidence="6">
    <name type="scientific">freshwater metagenome</name>
    <dbReference type="NCBI Taxonomy" id="449393"/>
    <lineage>
        <taxon>unclassified sequences</taxon>
        <taxon>metagenomes</taxon>
        <taxon>ecological metagenomes</taxon>
    </lineage>
</organism>
<dbReference type="EMBL" id="CAEZVL010000023">
    <property type="protein sequence ID" value="CAB4624287.1"/>
    <property type="molecule type" value="Genomic_DNA"/>
</dbReference>
<dbReference type="Pfam" id="PF09851">
    <property type="entry name" value="SHOCT"/>
    <property type="match status" value="1"/>
</dbReference>
<feature type="region of interest" description="Disordered" evidence="1">
    <location>
        <begin position="347"/>
        <end position="373"/>
    </location>
</feature>
<dbReference type="AlphaFoldDB" id="A0A6J7T4Y4"/>
<evidence type="ECO:0000313" key="5">
    <source>
        <dbReference type="EMBL" id="CAB4971218.1"/>
    </source>
</evidence>
<evidence type="ECO:0000313" key="7">
    <source>
        <dbReference type="EMBL" id="CAB5131577.1"/>
    </source>
</evidence>
<evidence type="ECO:0000259" key="2">
    <source>
        <dbReference type="Pfam" id="PF09851"/>
    </source>
</evidence>
<evidence type="ECO:0000256" key="1">
    <source>
        <dbReference type="SAM" id="MobiDB-lite"/>
    </source>
</evidence>
<dbReference type="EMBL" id="CAFBQJ010000088">
    <property type="protein sequence ID" value="CAB5048575.1"/>
    <property type="molecule type" value="Genomic_DNA"/>
</dbReference>
<reference evidence="6" key="1">
    <citation type="submission" date="2020-05" db="EMBL/GenBank/DDBJ databases">
        <authorList>
            <person name="Chiriac C."/>
            <person name="Salcher M."/>
            <person name="Ghai R."/>
            <person name="Kavagutti S V."/>
        </authorList>
    </citation>
    <scope>NUCLEOTIDE SEQUENCE</scope>
</reference>
<name>A0A6J7T4Y4_9ZZZZ</name>
<accession>A0A6J7T4Y4</accession>
<feature type="domain" description="SHOCT" evidence="2">
    <location>
        <begin position="374"/>
        <end position="401"/>
    </location>
</feature>
<sequence>MSGMDGGQLFPDDVLERFIGSVASLGFDTTLTGRESGDLDHHLSPGVEANIRRSLQDNAQFLVPVSWSLDSAIGLPLPSELTSLKGKNAEMRQATTLMNVAITAIYDAAMQQVVQYGERETPEAWEASSAYVNSAIKGTAQYPDLMLRQGYLAVCTNGVALVGLKVNWSAEFAYEQMRDHMSSSSVRYFRNKRDIVEFMAKAQMPLEGLDGSWVELAYISYAEIEQVKSSELFRFDGLAALLCFGLPGGKKSAYYREMRKLNFLDRAVNTWGQFPDEIDWYDSVMRSISSGWGRATGVPLKNGQYKKQLFTRGLAINFVDARNGIGFLVESVFSELDTALSLISELQESNSGKETPKPTSQVTPPLPSQNDLPSQLQKLAELHSSGVLTQKEFQEAKQKLLS</sequence>
<evidence type="ECO:0000313" key="3">
    <source>
        <dbReference type="EMBL" id="CAB4624287.1"/>
    </source>
</evidence>
<proteinExistence type="predicted"/>